<keyword evidence="1" id="KW-0812">Transmembrane</keyword>
<sequence>MLRILQIIPFFGILLIIYWLAVKTNLFPNGLNHVLFHMKLPSEAIWKPTWGDFMVLLGVLCLYVELFKSTRTSETTIIDHLLSTFVLIFYLTAWLIYSWAGNSVFLILTGMAFLDVIAGFTITISAARRDLSIGGKV</sequence>
<proteinExistence type="predicted"/>
<dbReference type="AlphaFoldDB" id="A0A656HH99"/>
<gene>
    <name evidence="2" type="ORF">Thini_3056</name>
</gene>
<evidence type="ECO:0008006" key="4">
    <source>
        <dbReference type="Google" id="ProtNLM"/>
    </source>
</evidence>
<keyword evidence="1" id="KW-0472">Membrane</keyword>
<reference evidence="3" key="1">
    <citation type="journal article" date="2011" name="Stand. Genomic Sci.">
        <title>Genome sequence of the filamentous, gliding Thiothrix nivea neotype strain (JP2(T)).</title>
        <authorList>
            <person name="Lapidus A."/>
            <person name="Nolan M."/>
            <person name="Lucas S."/>
            <person name="Glavina Del Rio T."/>
            <person name="Tice H."/>
            <person name="Cheng J.F."/>
            <person name="Tapia R."/>
            <person name="Han C."/>
            <person name="Goodwin L."/>
            <person name="Pitluck S."/>
            <person name="Liolios K."/>
            <person name="Pagani I."/>
            <person name="Ivanova N."/>
            <person name="Huntemann M."/>
            <person name="Mavromatis K."/>
            <person name="Mikhailova N."/>
            <person name="Pati A."/>
            <person name="Chen A."/>
            <person name="Palaniappan K."/>
            <person name="Land M."/>
            <person name="Brambilla E.M."/>
            <person name="Rohde M."/>
            <person name="Abt B."/>
            <person name="Verbarg S."/>
            <person name="Goker M."/>
            <person name="Bristow J."/>
            <person name="Eisen J.A."/>
            <person name="Markowitz V."/>
            <person name="Hugenholtz P."/>
            <person name="Kyrpides N.C."/>
            <person name="Klenk H.P."/>
            <person name="Woyke T."/>
        </authorList>
    </citation>
    <scope>NUCLEOTIDE SEQUENCE [LARGE SCALE GENOMIC DNA]</scope>
    <source>
        <strain evidence="3">ATCC 35100 / DSM 5205 / JP2</strain>
    </source>
</reference>
<feature type="transmembrane region" description="Helical" evidence="1">
    <location>
        <begin position="103"/>
        <end position="127"/>
    </location>
</feature>
<keyword evidence="3" id="KW-1185">Reference proteome</keyword>
<protein>
    <recommendedName>
        <fullName evidence="4">Transmembrane protein</fullName>
    </recommendedName>
</protein>
<keyword evidence="1" id="KW-1133">Transmembrane helix</keyword>
<dbReference type="EMBL" id="JH651384">
    <property type="protein sequence ID" value="EIJ35582.1"/>
    <property type="molecule type" value="Genomic_DNA"/>
</dbReference>
<dbReference type="OrthoDB" id="9811032at2"/>
<dbReference type="Proteomes" id="UP000005317">
    <property type="component" value="Unassembled WGS sequence"/>
</dbReference>
<feature type="transmembrane region" description="Helical" evidence="1">
    <location>
        <begin position="48"/>
        <end position="66"/>
    </location>
</feature>
<dbReference type="RefSeq" id="WP_002709482.1">
    <property type="nucleotide sequence ID" value="NZ_JH651384.1"/>
</dbReference>
<evidence type="ECO:0000256" key="1">
    <source>
        <dbReference type="SAM" id="Phobius"/>
    </source>
</evidence>
<evidence type="ECO:0000313" key="3">
    <source>
        <dbReference type="Proteomes" id="UP000005317"/>
    </source>
</evidence>
<name>A0A656HH99_THINJ</name>
<evidence type="ECO:0000313" key="2">
    <source>
        <dbReference type="EMBL" id="EIJ35582.1"/>
    </source>
</evidence>
<organism evidence="2 3">
    <name type="scientific">Thiothrix nivea (strain ATCC 35100 / DSM 5205 / JP2)</name>
    <dbReference type="NCBI Taxonomy" id="870187"/>
    <lineage>
        <taxon>Bacteria</taxon>
        <taxon>Pseudomonadati</taxon>
        <taxon>Pseudomonadota</taxon>
        <taxon>Gammaproteobacteria</taxon>
        <taxon>Thiotrichales</taxon>
        <taxon>Thiotrichaceae</taxon>
        <taxon>Thiothrix</taxon>
    </lineage>
</organism>
<feature type="transmembrane region" description="Helical" evidence="1">
    <location>
        <begin position="78"/>
        <end position="97"/>
    </location>
</feature>
<accession>A0A656HH99</accession>
<feature type="transmembrane region" description="Helical" evidence="1">
    <location>
        <begin position="7"/>
        <end position="28"/>
    </location>
</feature>